<feature type="transmembrane region" description="Helical" evidence="7">
    <location>
        <begin position="166"/>
        <end position="185"/>
    </location>
</feature>
<dbReference type="InterPro" id="IPR020846">
    <property type="entry name" value="MFS_dom"/>
</dbReference>
<keyword evidence="10" id="KW-1185">Reference proteome</keyword>
<evidence type="ECO:0000256" key="4">
    <source>
        <dbReference type="ARBA" id="ARBA00022692"/>
    </source>
</evidence>
<keyword evidence="6 7" id="KW-0472">Membrane</keyword>
<dbReference type="RefSeq" id="WP_067242500.1">
    <property type="nucleotide sequence ID" value="NZ_CP082781.1"/>
</dbReference>
<dbReference type="InterPro" id="IPR036259">
    <property type="entry name" value="MFS_trans_sf"/>
</dbReference>
<dbReference type="InterPro" id="IPR011701">
    <property type="entry name" value="MFS"/>
</dbReference>
<dbReference type="Gene3D" id="1.20.1250.20">
    <property type="entry name" value="MFS general substrate transporter like domains"/>
    <property type="match status" value="1"/>
</dbReference>
<feature type="transmembrane region" description="Helical" evidence="7">
    <location>
        <begin position="12"/>
        <end position="37"/>
    </location>
</feature>
<evidence type="ECO:0000313" key="10">
    <source>
        <dbReference type="Proteomes" id="UP001199642"/>
    </source>
</evidence>
<dbReference type="Gene3D" id="1.20.1720.10">
    <property type="entry name" value="Multidrug resistance protein D"/>
    <property type="match status" value="1"/>
</dbReference>
<feature type="transmembrane region" description="Helical" evidence="7">
    <location>
        <begin position="336"/>
        <end position="355"/>
    </location>
</feature>
<evidence type="ECO:0000313" key="9">
    <source>
        <dbReference type="EMBL" id="UGS26077.1"/>
    </source>
</evidence>
<evidence type="ECO:0000256" key="6">
    <source>
        <dbReference type="ARBA" id="ARBA00023136"/>
    </source>
</evidence>
<dbReference type="SUPFAM" id="SSF103473">
    <property type="entry name" value="MFS general substrate transporter"/>
    <property type="match status" value="1"/>
</dbReference>
<evidence type="ECO:0000256" key="5">
    <source>
        <dbReference type="ARBA" id="ARBA00022989"/>
    </source>
</evidence>
<feature type="transmembrane region" description="Helical" evidence="7">
    <location>
        <begin position="111"/>
        <end position="128"/>
    </location>
</feature>
<keyword evidence="4 7" id="KW-0812">Transmembrane</keyword>
<dbReference type="Proteomes" id="UP001199642">
    <property type="component" value="Chromosome"/>
</dbReference>
<evidence type="ECO:0000259" key="8">
    <source>
        <dbReference type="PROSITE" id="PS50850"/>
    </source>
</evidence>
<dbReference type="PROSITE" id="PS50890">
    <property type="entry name" value="PUA"/>
    <property type="match status" value="1"/>
</dbReference>
<dbReference type="Pfam" id="PF07690">
    <property type="entry name" value="MFS_1"/>
    <property type="match status" value="1"/>
</dbReference>
<feature type="transmembrane region" description="Helical" evidence="7">
    <location>
        <begin position="405"/>
        <end position="424"/>
    </location>
</feature>
<organism evidence="9 10">
    <name type="scientific">Microbacterium resistens</name>
    <dbReference type="NCBI Taxonomy" id="156977"/>
    <lineage>
        <taxon>Bacteria</taxon>
        <taxon>Bacillati</taxon>
        <taxon>Actinomycetota</taxon>
        <taxon>Actinomycetes</taxon>
        <taxon>Micrococcales</taxon>
        <taxon>Microbacteriaceae</taxon>
        <taxon>Microbacterium</taxon>
    </lineage>
</organism>
<feature type="transmembrane region" description="Helical" evidence="7">
    <location>
        <begin position="265"/>
        <end position="285"/>
    </location>
</feature>
<feature type="transmembrane region" description="Helical" evidence="7">
    <location>
        <begin position="361"/>
        <end position="384"/>
    </location>
</feature>
<feature type="domain" description="Major facilitator superfamily (MFS) profile" evidence="8">
    <location>
        <begin position="13"/>
        <end position="462"/>
    </location>
</feature>
<keyword evidence="2" id="KW-0813">Transport</keyword>
<keyword evidence="5 7" id="KW-1133">Transmembrane helix</keyword>
<name>A0ABY3RUD9_9MICO</name>
<dbReference type="PANTHER" id="PTHR42718">
    <property type="entry name" value="MAJOR FACILITATOR SUPERFAMILY MULTIDRUG TRANSPORTER MFSC"/>
    <property type="match status" value="1"/>
</dbReference>
<evidence type="ECO:0000256" key="3">
    <source>
        <dbReference type="ARBA" id="ARBA00022475"/>
    </source>
</evidence>
<feature type="transmembrane region" description="Helical" evidence="7">
    <location>
        <begin position="80"/>
        <end position="105"/>
    </location>
</feature>
<dbReference type="EMBL" id="CP082781">
    <property type="protein sequence ID" value="UGS26077.1"/>
    <property type="molecule type" value="Genomic_DNA"/>
</dbReference>
<feature type="transmembrane region" description="Helical" evidence="7">
    <location>
        <begin position="135"/>
        <end position="160"/>
    </location>
</feature>
<dbReference type="PROSITE" id="PS50850">
    <property type="entry name" value="MFS"/>
    <property type="match status" value="1"/>
</dbReference>
<keyword evidence="3" id="KW-1003">Cell membrane</keyword>
<accession>A0ABY3RUD9</accession>
<reference evidence="9 10" key="1">
    <citation type="submission" date="2023-01" db="EMBL/GenBank/DDBJ databases">
        <title>Characterization of estradiol degrading bacteria Microbacterium sp. MZT7 and reveal degrading genes through genome analysis.</title>
        <authorList>
            <person name="Hao P."/>
            <person name="Gao Y."/>
        </authorList>
    </citation>
    <scope>NUCLEOTIDE SEQUENCE [LARGE SCALE GENOMIC DNA]</scope>
    <source>
        <strain evidence="9 10">MZT7</strain>
    </source>
</reference>
<feature type="transmembrane region" description="Helical" evidence="7">
    <location>
        <begin position="49"/>
        <end position="68"/>
    </location>
</feature>
<protein>
    <submittedName>
        <fullName evidence="9">MFS transporter</fullName>
    </submittedName>
</protein>
<feature type="transmembrane region" description="Helical" evidence="7">
    <location>
        <begin position="436"/>
        <end position="457"/>
    </location>
</feature>
<gene>
    <name evidence="9" type="ORF">K8F61_15750</name>
</gene>
<evidence type="ECO:0000256" key="1">
    <source>
        <dbReference type="ARBA" id="ARBA00004651"/>
    </source>
</evidence>
<evidence type="ECO:0000256" key="2">
    <source>
        <dbReference type="ARBA" id="ARBA00022448"/>
    </source>
</evidence>
<comment type="subcellular location">
    <subcellularLocation>
        <location evidence="1">Cell membrane</location>
        <topology evidence="1">Multi-pass membrane protein</topology>
    </subcellularLocation>
</comment>
<dbReference type="PANTHER" id="PTHR42718:SF46">
    <property type="entry name" value="BLR6921 PROTEIN"/>
    <property type="match status" value="1"/>
</dbReference>
<feature type="transmembrane region" description="Helical" evidence="7">
    <location>
        <begin position="305"/>
        <end position="324"/>
    </location>
</feature>
<proteinExistence type="predicted"/>
<feature type="transmembrane region" description="Helical" evidence="7">
    <location>
        <begin position="197"/>
        <end position="216"/>
    </location>
</feature>
<evidence type="ECO:0000256" key="7">
    <source>
        <dbReference type="SAM" id="Phobius"/>
    </source>
</evidence>
<sequence length="467" mass="46883">MAGSAHGRSARLTIGVLALTGMIASLQFTLLMPALPLVPAELGVPAEDAVWLVTITLLTGTLGTPVLTRLGDLYGRRRMLLLSVGLLVVGSVVAASVPSFTAVLIGRALQGTANAVIPLGIGLMAALLDRTRAVLGIALMSGTLGIGSALGLVLSGVLTAAGGLPAIFWFSAVAGVVVGGLIAMTTRESPRGGPQRFDVLGTALLAVALTALLLLISKGTSWGLTSAAGIVCAVVAVLGFAIWFPWEWRHPRPVVDVRAALRAPVLQINIASFFATFGMFANHLLTMQEALGPVETRMGLGLPEVVAGAVLAPSAVLMILLAPAAARALSRFGGRATLCGGCAVMAAAFLFRAVAHGDVVLVVLGSGLVGAGIAFAFAAMPALITEASPAADVAAANGVNSLVRALSGAVASAAFAFALVSWPATADPDFLSDTGLTASLITVAGFSAAAGALALVVPRRGAAGTRR</sequence>
<feature type="transmembrane region" description="Helical" evidence="7">
    <location>
        <begin position="222"/>
        <end position="244"/>
    </location>
</feature>